<evidence type="ECO:0000256" key="2">
    <source>
        <dbReference type="ARBA" id="ARBA00022527"/>
    </source>
</evidence>
<protein>
    <recommendedName>
        <fullName evidence="1">non-specific serine/threonine protein kinase</fullName>
        <ecNumber evidence="1">2.7.11.1</ecNumber>
    </recommendedName>
</protein>
<dbReference type="InterPro" id="IPR011009">
    <property type="entry name" value="Kinase-like_dom_sf"/>
</dbReference>
<dbReference type="PROSITE" id="PS00108">
    <property type="entry name" value="PROTEIN_KINASE_ST"/>
    <property type="match status" value="1"/>
</dbReference>
<proteinExistence type="predicted"/>
<feature type="transmembrane region" description="Helical" evidence="8">
    <location>
        <begin position="322"/>
        <end position="342"/>
    </location>
</feature>
<evidence type="ECO:0000256" key="3">
    <source>
        <dbReference type="ARBA" id="ARBA00022679"/>
    </source>
</evidence>
<sequence length="491" mass="51564">MKAPMKALSPSDAREVGPYRLVAELGSGAMGRVLLGVSPDGRRVAVKQVRAEFAEDTGFRARFRREVDASRAVSGAYTAAVMDADADAPTPWLASVFVPGPSLRQAVDAVGPLPAESVRHLAAGLASALIEIHRAGLVHRDLKPSNVLLTDDGPRVIDFGIARAVEGGESTELTHTGVVIGSPAFMSPEQADGREMTPASDVFSVGAILLLTITGRSPFSGTSTPQTLYNVVHAEPDMDGVPDELRAIVAPCLAKDPAERPSPKELLELVGRVTPTERPWPDGVHRLIAAQRAEVAAHLGESESTAIGPVEPLPDKGNRLPWLVLAGVVAVATIGLVVGLLWPASTVAGTALPPPPANEIAALADVRDEVLRAGSEGARVMHTLDYRDVDGGLRAWQSVVTGDLLQEIRAKAEDSKKTIRQAKSVTTATILSAAVSELDSAAGTATVLAAVRTRVEREGAAPTDKLSRIESTLRRTEDGWKLASLVPVPAT</sequence>
<evidence type="ECO:0000256" key="8">
    <source>
        <dbReference type="SAM" id="Phobius"/>
    </source>
</evidence>
<dbReference type="SUPFAM" id="SSF56112">
    <property type="entry name" value="Protein kinase-like (PK-like)"/>
    <property type="match status" value="1"/>
</dbReference>
<dbReference type="CDD" id="cd14014">
    <property type="entry name" value="STKc_PknB_like"/>
    <property type="match status" value="1"/>
</dbReference>
<keyword evidence="3" id="KW-0808">Transferase</keyword>
<evidence type="ECO:0000256" key="5">
    <source>
        <dbReference type="ARBA" id="ARBA00022777"/>
    </source>
</evidence>
<keyword evidence="6 7" id="KW-0067">ATP-binding</keyword>
<evidence type="ECO:0000256" key="4">
    <source>
        <dbReference type="ARBA" id="ARBA00022741"/>
    </source>
</evidence>
<keyword evidence="8" id="KW-0472">Membrane</keyword>
<keyword evidence="2 10" id="KW-0723">Serine/threonine-protein kinase</keyword>
<keyword evidence="4 7" id="KW-0547">Nucleotide-binding</keyword>
<keyword evidence="8" id="KW-1133">Transmembrane helix</keyword>
<dbReference type="PANTHER" id="PTHR43289">
    <property type="entry name" value="MITOGEN-ACTIVATED PROTEIN KINASE KINASE KINASE 20-RELATED"/>
    <property type="match status" value="1"/>
</dbReference>
<dbReference type="EC" id="2.7.11.1" evidence="1"/>
<dbReference type="GO" id="GO:0004674">
    <property type="term" value="F:protein serine/threonine kinase activity"/>
    <property type="evidence" value="ECO:0007669"/>
    <property type="project" value="UniProtKB-KW"/>
</dbReference>
<organism evidence="10 11">
    <name type="scientific">Herbihabitans rhizosphaerae</name>
    <dbReference type="NCBI Taxonomy" id="1872711"/>
    <lineage>
        <taxon>Bacteria</taxon>
        <taxon>Bacillati</taxon>
        <taxon>Actinomycetota</taxon>
        <taxon>Actinomycetes</taxon>
        <taxon>Pseudonocardiales</taxon>
        <taxon>Pseudonocardiaceae</taxon>
        <taxon>Herbihabitans</taxon>
    </lineage>
</organism>
<keyword evidence="5 10" id="KW-0418">Kinase</keyword>
<evidence type="ECO:0000256" key="1">
    <source>
        <dbReference type="ARBA" id="ARBA00012513"/>
    </source>
</evidence>
<gene>
    <name evidence="10" type="ORF">EV193_101893</name>
</gene>
<dbReference type="Proteomes" id="UP000294257">
    <property type="component" value="Unassembled WGS sequence"/>
</dbReference>
<dbReference type="Pfam" id="PF00069">
    <property type="entry name" value="Pkinase"/>
    <property type="match status" value="1"/>
</dbReference>
<name>A0A4Q7L5T1_9PSEU</name>
<dbReference type="PANTHER" id="PTHR43289:SF34">
    <property type="entry name" value="SERINE_THREONINE-PROTEIN KINASE YBDM-RELATED"/>
    <property type="match status" value="1"/>
</dbReference>
<dbReference type="SMART" id="SM00220">
    <property type="entry name" value="S_TKc"/>
    <property type="match status" value="1"/>
</dbReference>
<feature type="domain" description="Protein kinase" evidence="9">
    <location>
        <begin position="19"/>
        <end position="281"/>
    </location>
</feature>
<evidence type="ECO:0000313" key="10">
    <source>
        <dbReference type="EMBL" id="RZS45009.1"/>
    </source>
</evidence>
<dbReference type="InterPro" id="IPR000719">
    <property type="entry name" value="Prot_kinase_dom"/>
</dbReference>
<keyword evidence="8" id="KW-0812">Transmembrane</keyword>
<dbReference type="PROSITE" id="PS00107">
    <property type="entry name" value="PROTEIN_KINASE_ATP"/>
    <property type="match status" value="1"/>
</dbReference>
<dbReference type="PROSITE" id="PS50011">
    <property type="entry name" value="PROTEIN_KINASE_DOM"/>
    <property type="match status" value="1"/>
</dbReference>
<dbReference type="GO" id="GO:0005524">
    <property type="term" value="F:ATP binding"/>
    <property type="evidence" value="ECO:0007669"/>
    <property type="project" value="UniProtKB-UniRule"/>
</dbReference>
<evidence type="ECO:0000259" key="9">
    <source>
        <dbReference type="PROSITE" id="PS50011"/>
    </source>
</evidence>
<evidence type="ECO:0000256" key="6">
    <source>
        <dbReference type="ARBA" id="ARBA00022840"/>
    </source>
</evidence>
<accession>A0A4Q7L5T1</accession>
<dbReference type="AlphaFoldDB" id="A0A4Q7L5T1"/>
<feature type="binding site" evidence="7">
    <location>
        <position position="47"/>
    </location>
    <ligand>
        <name>ATP</name>
        <dbReference type="ChEBI" id="CHEBI:30616"/>
    </ligand>
</feature>
<dbReference type="FunFam" id="1.10.510.10:FF:000021">
    <property type="entry name" value="Serine/threonine protein kinase"/>
    <property type="match status" value="1"/>
</dbReference>
<reference evidence="10 11" key="1">
    <citation type="submission" date="2019-02" db="EMBL/GenBank/DDBJ databases">
        <title>Genomic Encyclopedia of Type Strains, Phase IV (KMG-IV): sequencing the most valuable type-strain genomes for metagenomic binning, comparative biology and taxonomic classification.</title>
        <authorList>
            <person name="Goeker M."/>
        </authorList>
    </citation>
    <scope>NUCLEOTIDE SEQUENCE [LARGE SCALE GENOMIC DNA]</scope>
    <source>
        <strain evidence="10 11">DSM 101727</strain>
    </source>
</reference>
<keyword evidence="11" id="KW-1185">Reference proteome</keyword>
<evidence type="ECO:0000313" key="11">
    <source>
        <dbReference type="Proteomes" id="UP000294257"/>
    </source>
</evidence>
<evidence type="ECO:0000256" key="7">
    <source>
        <dbReference type="PROSITE-ProRule" id="PRU10141"/>
    </source>
</evidence>
<dbReference type="InterPro" id="IPR008271">
    <property type="entry name" value="Ser/Thr_kinase_AS"/>
</dbReference>
<dbReference type="Gene3D" id="3.30.200.20">
    <property type="entry name" value="Phosphorylase Kinase, domain 1"/>
    <property type="match status" value="1"/>
</dbReference>
<dbReference type="Gene3D" id="1.10.510.10">
    <property type="entry name" value="Transferase(Phosphotransferase) domain 1"/>
    <property type="match status" value="1"/>
</dbReference>
<dbReference type="InterPro" id="IPR017441">
    <property type="entry name" value="Protein_kinase_ATP_BS"/>
</dbReference>
<comment type="caution">
    <text evidence="10">The sequence shown here is derived from an EMBL/GenBank/DDBJ whole genome shotgun (WGS) entry which is preliminary data.</text>
</comment>
<dbReference type="EMBL" id="SGWQ01000001">
    <property type="protein sequence ID" value="RZS45009.1"/>
    <property type="molecule type" value="Genomic_DNA"/>
</dbReference>